<dbReference type="EMBL" id="FOGL01000004">
    <property type="protein sequence ID" value="SER43736.1"/>
    <property type="molecule type" value="Genomic_DNA"/>
</dbReference>
<dbReference type="Pfam" id="PF11518">
    <property type="entry name" value="DUF3221"/>
    <property type="match status" value="1"/>
</dbReference>
<dbReference type="InterPro" id="IPR021598">
    <property type="entry name" value="DUF3221"/>
</dbReference>
<dbReference type="RefSeq" id="WP_089740014.1">
    <property type="nucleotide sequence ID" value="NZ_FOGL01000004.1"/>
</dbReference>
<reference evidence="1 2" key="1">
    <citation type="submission" date="2016-10" db="EMBL/GenBank/DDBJ databases">
        <authorList>
            <person name="de Groot N.N."/>
        </authorList>
    </citation>
    <scope>NUCLEOTIDE SEQUENCE [LARGE SCALE GENOMIC DNA]</scope>
    <source>
        <strain evidence="1 2">CGMCC 1.7727</strain>
    </source>
</reference>
<keyword evidence="2" id="KW-1185">Reference proteome</keyword>
<dbReference type="STRING" id="531814.SAMN04487944_104118"/>
<dbReference type="AlphaFoldDB" id="A0A1H9P676"/>
<organism evidence="1 2">
    <name type="scientific">Gracilibacillus ureilyticus</name>
    <dbReference type="NCBI Taxonomy" id="531814"/>
    <lineage>
        <taxon>Bacteria</taxon>
        <taxon>Bacillati</taxon>
        <taxon>Bacillota</taxon>
        <taxon>Bacilli</taxon>
        <taxon>Bacillales</taxon>
        <taxon>Bacillaceae</taxon>
        <taxon>Gracilibacillus</taxon>
    </lineage>
</organism>
<dbReference type="Pfam" id="PF14275">
    <property type="entry name" value="DUF4362"/>
    <property type="match status" value="1"/>
</dbReference>
<dbReference type="InterPro" id="IPR025372">
    <property type="entry name" value="DUF4362"/>
</dbReference>
<gene>
    <name evidence="1" type="ORF">SAMN04487944_104118</name>
</gene>
<dbReference type="InterPro" id="IPR012340">
    <property type="entry name" value="NA-bd_OB-fold"/>
</dbReference>
<proteinExistence type="predicted"/>
<evidence type="ECO:0000313" key="2">
    <source>
        <dbReference type="Proteomes" id="UP000199687"/>
    </source>
</evidence>
<dbReference type="Proteomes" id="UP000199687">
    <property type="component" value="Unassembled WGS sequence"/>
</dbReference>
<protein>
    <recommendedName>
        <fullName evidence="3">DUF4362 domain-containing protein</fullName>
    </recommendedName>
</protein>
<dbReference type="OrthoDB" id="1912370at2"/>
<evidence type="ECO:0000313" key="1">
    <source>
        <dbReference type="EMBL" id="SER43736.1"/>
    </source>
</evidence>
<dbReference type="Gene3D" id="2.40.50.140">
    <property type="entry name" value="Nucleic acid-binding proteins"/>
    <property type="match status" value="1"/>
</dbReference>
<accession>A0A1H9P676</accession>
<name>A0A1H9P676_9BACI</name>
<evidence type="ECO:0008006" key="3">
    <source>
        <dbReference type="Google" id="ProtNLM"/>
    </source>
</evidence>
<dbReference type="PROSITE" id="PS51257">
    <property type="entry name" value="PROKAR_LIPOPROTEIN"/>
    <property type="match status" value="1"/>
</dbReference>
<sequence length="326" mass="36688">MKYLYSIMFLFLVACGTSNQNEDGQSGQSDEHTRTSTMTGYIAEVNEEQVMVVEKKIYQPFSSIPIEEANEKAGNAINFHLESISSATNFHIGEKVEVTHGTVQESYPGQSTALDIKRVVDDTYDVIIQHDGIENAIQLELLLQAIQTEEDQQMRMVQYTVEGDPIFYTYSYKNDQINVLVDASEDQYGSKDNRITQFTCDQFEYYLKDQQTISFDLVGCDNGEDTTSFQVAEIKLSEIIIPFQQYSSVQISVGNNILLDTKDSKEISKVIDAIKKGDGQSIAAMTLMQPDGKLVLSGELADITFDFYPPGNFVRLNSYLETELSF</sequence>